<gene>
    <name evidence="10" type="primary">ZNF879</name>
    <name evidence="10" type="ORF">Bhyg_04869</name>
</gene>
<evidence type="ECO:0000256" key="5">
    <source>
        <dbReference type="ARBA" id="ARBA00022833"/>
    </source>
</evidence>
<dbReference type="PROSITE" id="PS50157">
    <property type="entry name" value="ZINC_FINGER_C2H2_2"/>
    <property type="match status" value="7"/>
</dbReference>
<comment type="caution">
    <text evidence="10">The sequence shown here is derived from an EMBL/GenBank/DDBJ whole genome shotgun (WGS) entry which is preliminary data.</text>
</comment>
<evidence type="ECO:0000313" key="10">
    <source>
        <dbReference type="EMBL" id="KAJ6649631.1"/>
    </source>
</evidence>
<evidence type="ECO:0000256" key="7">
    <source>
        <dbReference type="PROSITE-ProRule" id="PRU00042"/>
    </source>
</evidence>
<evidence type="ECO:0000256" key="4">
    <source>
        <dbReference type="ARBA" id="ARBA00022771"/>
    </source>
</evidence>
<evidence type="ECO:0000256" key="2">
    <source>
        <dbReference type="ARBA" id="ARBA00022723"/>
    </source>
</evidence>
<evidence type="ECO:0000313" key="11">
    <source>
        <dbReference type="Proteomes" id="UP001151699"/>
    </source>
</evidence>
<dbReference type="EMBL" id="WJQU01000001">
    <property type="protein sequence ID" value="KAJ6649631.1"/>
    <property type="molecule type" value="Genomic_DNA"/>
</dbReference>
<evidence type="ECO:0000256" key="3">
    <source>
        <dbReference type="ARBA" id="ARBA00022737"/>
    </source>
</evidence>
<proteinExistence type="predicted"/>
<dbReference type="OrthoDB" id="6077919at2759"/>
<dbReference type="FunFam" id="3.30.160.60:FF:000774">
    <property type="entry name" value="Zinc finger protein"/>
    <property type="match status" value="1"/>
</dbReference>
<dbReference type="Gene3D" id="3.30.160.60">
    <property type="entry name" value="Classic Zinc Finger"/>
    <property type="match status" value="6"/>
</dbReference>
<evidence type="ECO:0000256" key="1">
    <source>
        <dbReference type="ARBA" id="ARBA00004123"/>
    </source>
</evidence>
<protein>
    <submittedName>
        <fullName evidence="10">Zinc finger protein</fullName>
    </submittedName>
</protein>
<feature type="domain" description="C2H2-type" evidence="9">
    <location>
        <begin position="61"/>
        <end position="88"/>
    </location>
</feature>
<name>A0A9Q0NFZ6_9DIPT</name>
<dbReference type="FunFam" id="3.30.160.60:FF:000016">
    <property type="entry name" value="zinc finger protein 37 homolog"/>
    <property type="match status" value="1"/>
</dbReference>
<dbReference type="GO" id="GO:0008270">
    <property type="term" value="F:zinc ion binding"/>
    <property type="evidence" value="ECO:0007669"/>
    <property type="project" value="UniProtKB-KW"/>
</dbReference>
<accession>A0A9Q0NFZ6</accession>
<dbReference type="SMART" id="SM00355">
    <property type="entry name" value="ZnF_C2H2"/>
    <property type="match status" value="7"/>
</dbReference>
<feature type="compositionally biased region" description="Polar residues" evidence="8">
    <location>
        <begin position="143"/>
        <end position="153"/>
    </location>
</feature>
<dbReference type="Pfam" id="PF00096">
    <property type="entry name" value="zf-C2H2"/>
    <property type="match status" value="5"/>
</dbReference>
<keyword evidence="6" id="KW-0539">Nucleus</keyword>
<keyword evidence="11" id="KW-1185">Reference proteome</keyword>
<dbReference type="InterPro" id="IPR013087">
    <property type="entry name" value="Znf_C2H2_type"/>
</dbReference>
<dbReference type="GO" id="GO:0003677">
    <property type="term" value="F:DNA binding"/>
    <property type="evidence" value="ECO:0007669"/>
    <property type="project" value="UniProtKB-KW"/>
</dbReference>
<dbReference type="AlphaFoldDB" id="A0A9Q0NFZ6"/>
<feature type="region of interest" description="Disordered" evidence="8">
    <location>
        <begin position="143"/>
        <end position="165"/>
    </location>
</feature>
<keyword evidence="5" id="KW-0862">Zinc</keyword>
<keyword evidence="4 7" id="KW-0863">Zinc-finger</keyword>
<feature type="domain" description="C2H2-type" evidence="9">
    <location>
        <begin position="235"/>
        <end position="262"/>
    </location>
</feature>
<feature type="domain" description="C2H2-type" evidence="9">
    <location>
        <begin position="207"/>
        <end position="234"/>
    </location>
</feature>
<feature type="domain" description="C2H2-type" evidence="9">
    <location>
        <begin position="179"/>
        <end position="206"/>
    </location>
</feature>
<dbReference type="InterPro" id="IPR036236">
    <property type="entry name" value="Znf_C2H2_sf"/>
</dbReference>
<keyword evidence="3" id="KW-0677">Repeat</keyword>
<dbReference type="PANTHER" id="PTHR24394">
    <property type="entry name" value="ZINC FINGER PROTEIN"/>
    <property type="match status" value="1"/>
</dbReference>
<dbReference type="SUPFAM" id="SSF57667">
    <property type="entry name" value="beta-beta-alpha zinc fingers"/>
    <property type="match status" value="4"/>
</dbReference>
<dbReference type="PROSITE" id="PS00028">
    <property type="entry name" value="ZINC_FINGER_C2H2_1"/>
    <property type="match status" value="7"/>
</dbReference>
<dbReference type="PANTHER" id="PTHR24394:SF29">
    <property type="entry name" value="MYONEURIN"/>
    <property type="match status" value="1"/>
</dbReference>
<dbReference type="Proteomes" id="UP001151699">
    <property type="component" value="Chromosome A"/>
</dbReference>
<dbReference type="FunFam" id="3.30.160.60:FF:000557">
    <property type="entry name" value="zinc finger and SCAN domain-containing protein 29"/>
    <property type="match status" value="1"/>
</dbReference>
<organism evidence="10 11">
    <name type="scientific">Pseudolycoriella hygida</name>
    <dbReference type="NCBI Taxonomy" id="35572"/>
    <lineage>
        <taxon>Eukaryota</taxon>
        <taxon>Metazoa</taxon>
        <taxon>Ecdysozoa</taxon>
        <taxon>Arthropoda</taxon>
        <taxon>Hexapoda</taxon>
        <taxon>Insecta</taxon>
        <taxon>Pterygota</taxon>
        <taxon>Neoptera</taxon>
        <taxon>Endopterygota</taxon>
        <taxon>Diptera</taxon>
        <taxon>Nematocera</taxon>
        <taxon>Sciaroidea</taxon>
        <taxon>Sciaridae</taxon>
        <taxon>Pseudolycoriella</taxon>
    </lineage>
</organism>
<feature type="domain" description="C2H2-type" evidence="9">
    <location>
        <begin position="27"/>
        <end position="54"/>
    </location>
</feature>
<comment type="subcellular location">
    <subcellularLocation>
        <location evidence="1">Nucleus</location>
    </subcellularLocation>
</comment>
<dbReference type="GO" id="GO:0005634">
    <property type="term" value="C:nucleus"/>
    <property type="evidence" value="ECO:0007669"/>
    <property type="project" value="UniProtKB-SubCell"/>
</dbReference>
<evidence type="ECO:0000259" key="9">
    <source>
        <dbReference type="PROSITE" id="PS50157"/>
    </source>
</evidence>
<dbReference type="GO" id="GO:0000981">
    <property type="term" value="F:DNA-binding transcription factor activity, RNA polymerase II-specific"/>
    <property type="evidence" value="ECO:0007669"/>
    <property type="project" value="TreeGrafter"/>
</dbReference>
<reference evidence="10" key="1">
    <citation type="submission" date="2022-07" db="EMBL/GenBank/DDBJ databases">
        <authorList>
            <person name="Trinca V."/>
            <person name="Uliana J.V.C."/>
            <person name="Torres T.T."/>
            <person name="Ward R.J."/>
            <person name="Monesi N."/>
        </authorList>
    </citation>
    <scope>NUCLEOTIDE SEQUENCE</scope>
    <source>
        <strain evidence="10">HSMRA1968</strain>
        <tissue evidence="10">Whole embryos</tissue>
    </source>
</reference>
<feature type="domain" description="C2H2-type" evidence="9">
    <location>
        <begin position="291"/>
        <end position="314"/>
    </location>
</feature>
<sequence>MTSFQYASPLAIRTDNSPITGPTPINHSCGICGREFLKESGLKRHQKVHINTTAENNGPSFHCHICRLVFNCPNQYSEHVKLHHSQSQALKCSNCACFRPVTANCQTNPFKCESCCRTSISTLNNQVPPNSIQITTSAAQYENQSVTEVPETTNTRKRSKKEKQVHYPVQTLESKMKPYQCSQCGKGFSHSSTLAMHKKIHAGIYKYMCEFCHKKFFLNEYYTRHIRVHTKEKPYRCDLCDKSFSQSNTLTQHRRIHTGEKPYSCPECSRLFSVRDYLNKHMRTHTGEKPYICDICDRKYSQASGLRTHRKSHTIRDLPQANQNEIDLKPSMMMSGNSL</sequence>
<keyword evidence="2" id="KW-0479">Metal-binding</keyword>
<evidence type="ECO:0000256" key="6">
    <source>
        <dbReference type="ARBA" id="ARBA00023242"/>
    </source>
</evidence>
<feature type="domain" description="C2H2-type" evidence="9">
    <location>
        <begin position="263"/>
        <end position="290"/>
    </location>
</feature>
<dbReference type="FunFam" id="3.30.160.60:FF:000512">
    <property type="entry name" value="zinc finger protein 197 isoform X1"/>
    <property type="match status" value="1"/>
</dbReference>
<evidence type="ECO:0000256" key="8">
    <source>
        <dbReference type="SAM" id="MobiDB-lite"/>
    </source>
</evidence>